<dbReference type="EMBL" id="BAABUK010000005">
    <property type="protein sequence ID" value="GAA5809399.1"/>
    <property type="molecule type" value="Genomic_DNA"/>
</dbReference>
<gene>
    <name evidence="5" type="ORF">MFLAVUS_002807</name>
</gene>
<dbReference type="Gene3D" id="3.40.1160.10">
    <property type="entry name" value="Acetylglutamate kinase-like"/>
    <property type="match status" value="1"/>
</dbReference>
<name>A0ABP9YRA9_9FUNG</name>
<dbReference type="PANTHER" id="PTHR43000">
    <property type="entry name" value="DTDP-D-GLUCOSE 4,6-DEHYDRATASE-RELATED"/>
    <property type="match status" value="1"/>
</dbReference>
<evidence type="ECO:0000256" key="1">
    <source>
        <dbReference type="ARBA" id="ARBA00001911"/>
    </source>
</evidence>
<dbReference type="Gene3D" id="3.40.50.720">
    <property type="entry name" value="NAD(P)-binding Rossmann-like Domain"/>
    <property type="match status" value="1"/>
</dbReference>
<proteinExistence type="predicted"/>
<reference evidence="5 6" key="1">
    <citation type="submission" date="2024-04" db="EMBL/GenBank/DDBJ databases">
        <title>genome sequences of Mucor flavus KT1a and Helicostylum pulchrum KT1b strains isolated from the surface of a dry-aged beef.</title>
        <authorList>
            <person name="Toyotome T."/>
            <person name="Hosono M."/>
            <person name="Torimaru M."/>
            <person name="Fukuda K."/>
            <person name="Mikami N."/>
        </authorList>
    </citation>
    <scope>NUCLEOTIDE SEQUENCE [LARGE SCALE GENOMIC DNA]</scope>
    <source>
        <strain evidence="5 6">KT1a</strain>
    </source>
</reference>
<comment type="caution">
    <text evidence="5">The sequence shown here is derived from an EMBL/GenBank/DDBJ whole genome shotgun (WGS) entry which is preliminary data.</text>
</comment>
<keyword evidence="6" id="KW-1185">Reference proteome</keyword>
<dbReference type="InterPro" id="IPR005888">
    <property type="entry name" value="dTDP_Gluc_deHydtase"/>
</dbReference>
<dbReference type="Proteomes" id="UP001473302">
    <property type="component" value="Unassembled WGS sequence"/>
</dbReference>
<dbReference type="Gene3D" id="3.40.630.30">
    <property type="match status" value="1"/>
</dbReference>
<evidence type="ECO:0000256" key="3">
    <source>
        <dbReference type="ARBA" id="ARBA00023239"/>
    </source>
</evidence>
<evidence type="ECO:0000259" key="4">
    <source>
        <dbReference type="PROSITE" id="PS51731"/>
    </source>
</evidence>
<dbReference type="InterPro" id="IPR006855">
    <property type="entry name" value="Vertebrate-like_GNAT_dom"/>
</dbReference>
<evidence type="ECO:0000313" key="5">
    <source>
        <dbReference type="EMBL" id="GAA5809399.1"/>
    </source>
</evidence>
<dbReference type="CDD" id="cd05246">
    <property type="entry name" value="dTDP_GD_SDR_e"/>
    <property type="match status" value="1"/>
</dbReference>
<dbReference type="SUPFAM" id="SSF51735">
    <property type="entry name" value="NAD(P)-binding Rossmann-fold domains"/>
    <property type="match status" value="1"/>
</dbReference>
<keyword evidence="2" id="KW-0520">NAD</keyword>
<dbReference type="InterPro" id="IPR016040">
    <property type="entry name" value="NAD(P)-bd_dom"/>
</dbReference>
<protein>
    <recommendedName>
        <fullName evidence="4">N-acetyltransferase domain-containing protein</fullName>
    </recommendedName>
</protein>
<feature type="domain" description="N-acetyltransferase" evidence="4">
    <location>
        <begin position="357"/>
        <end position="509"/>
    </location>
</feature>
<organism evidence="5 6">
    <name type="scientific">Mucor flavus</name>
    <dbReference type="NCBI Taxonomy" id="439312"/>
    <lineage>
        <taxon>Eukaryota</taxon>
        <taxon>Fungi</taxon>
        <taxon>Fungi incertae sedis</taxon>
        <taxon>Mucoromycota</taxon>
        <taxon>Mucoromycotina</taxon>
        <taxon>Mucoromycetes</taxon>
        <taxon>Mucorales</taxon>
        <taxon>Mucorineae</taxon>
        <taxon>Mucoraceae</taxon>
        <taxon>Mucor</taxon>
    </lineage>
</organism>
<dbReference type="Gene3D" id="3.90.25.10">
    <property type="entry name" value="UDP-galactose 4-epimerase, domain 1"/>
    <property type="match status" value="1"/>
</dbReference>
<evidence type="ECO:0000313" key="6">
    <source>
        <dbReference type="Proteomes" id="UP001473302"/>
    </source>
</evidence>
<dbReference type="InterPro" id="IPR036291">
    <property type="entry name" value="NAD(P)-bd_dom_sf"/>
</dbReference>
<comment type="cofactor">
    <cofactor evidence="1">
        <name>NAD(+)</name>
        <dbReference type="ChEBI" id="CHEBI:57540"/>
    </cofactor>
</comment>
<keyword evidence="3" id="KW-0456">Lyase</keyword>
<evidence type="ECO:0000256" key="2">
    <source>
        <dbReference type="ARBA" id="ARBA00023027"/>
    </source>
</evidence>
<sequence>MRLFRHSLYLQAQLCKRYTTDSKSIPEQKEVRELLKNVMDTGPSKRELQHFLKRFGPDIKTTKPTLLSGFEEIKGAPGLKSPKEYVNALLAPSYHQLALTKVEGPFDKPDWQRVGNTLYKLQKLGLSSIVVSDNPNWQTDSSSPSELTKRMLRESMTLVESIEQAGGRARLIYGAVLERSSNAITINLDFIQSALNNNQIPILVPILTENDKQVPIKSNQALLALTQRLASQAVDPKLVPSKILVINKEGGIPNHELPGTAHSLVNVQEEYDDINKAFTQNPSWYQSYPSTIENLDMIRDCLSLLPTTSSAIIVPTTSLPNALITNLVTDKPLYSSSLPRTGRVINQAKTTVLRHGIKINNYTSLQDLDLDRLTTLLEASFQKKVNKNAFYGRLEKVLDGAIIAGDYEGAVIMTSEGTGSHAYLDKFAIAPSSQGIGLTDILWKRMCDAYPELLWRSRMDNGVNKWYFERSNGYLRLKALRMSPSTDSMENSTSNIRLSHEALVKTLDEFDRADIGERVPELAQDLKNVKNILVTGGAGFIGSFLVRKLVVLYPEYHIHVVDKLDYCGSLHNLKAVKEFPNYSFIRGDITSADFISFFLKEKKIDVIFHLAAQTHVDNSFGDSFEFTKNNVMGTHVLLEAAKIRKIQRFIHVSTDEVYGEIINGPDCPEDTILSPTNPYSATKAAAEMLVKAYHMSFGLPIMITRSNNVYGPYQFPEKITSKFVCSLLRGKKCYIHGDGHNSRKYLYAADVANAIDIIFHKGLVGETYNIGSPSEISNLEMARRLILLFGYKEDQVNDHIEFVRDRAFNDTRYAIDCTKLEKLGWEPKVGFEDGLLKTIEWYRNCTESWWGDISSALIPHPFKGFAYLFWTGGPFAQSVRTTLYTSYRFLSGVDGQDNIYKEQGEIVYDPMEDVLTQIDDPNPKTYLSVKRLEKTVEESPPKKQPKTKVPDLNRSYKNYSDFTRETFIDRMIEKPEERGLVTKVANDLNINYRTALRWWNSYKETEEIPYKKSEENSGPKSSFATKHNEHLRGLLDSDPQLFSDDIMKSLTEQFEGFTISKSQLNNHLRNTMLITIKKPLFELEIRNSPENMETRFEWFMK</sequence>
<dbReference type="PROSITE" id="PS51731">
    <property type="entry name" value="GNAT_NAGS"/>
    <property type="match status" value="1"/>
</dbReference>
<accession>A0ABP9YRA9</accession>
<dbReference type="InterPro" id="IPR036393">
    <property type="entry name" value="AceGlu_kinase-like_sf"/>
</dbReference>
<dbReference type="InterPro" id="IPR009057">
    <property type="entry name" value="Homeodomain-like_sf"/>
</dbReference>
<dbReference type="SUPFAM" id="SSF46689">
    <property type="entry name" value="Homeodomain-like"/>
    <property type="match status" value="1"/>
</dbReference>
<dbReference type="Pfam" id="PF04768">
    <property type="entry name" value="NAT"/>
    <property type="match status" value="1"/>
</dbReference>
<dbReference type="Pfam" id="PF16363">
    <property type="entry name" value="GDP_Man_Dehyd"/>
    <property type="match status" value="1"/>
</dbReference>